<sequence length="83" mass="9469">MRLRTRQECVRSLLGWRNGVHQKKIETYRKIVGGLDDAVGARRAFARTSPKVSGRLLGTRQEIARGRPRDSLLEKPEIADLQE</sequence>
<protein>
    <submittedName>
        <fullName evidence="1">Uncharacterized protein</fullName>
    </submittedName>
</protein>
<proteinExistence type="predicted"/>
<dbReference type="EMBL" id="KV876534">
    <property type="protein sequence ID" value="RZR75082.1"/>
    <property type="molecule type" value="Genomic_DNA"/>
</dbReference>
<dbReference type="AlphaFoldDB" id="A0A445MLD9"/>
<reference evidence="1" key="1">
    <citation type="journal article" date="2018" name="Data Brief">
        <title>Genome sequence data from 17 accessions of Ensete ventricosum, a staple food crop for millions in Ethiopia.</title>
        <authorList>
            <person name="Yemataw Z."/>
            <person name="Muzemil S."/>
            <person name="Ambachew D."/>
            <person name="Tripathi L."/>
            <person name="Tesfaye K."/>
            <person name="Chala A."/>
            <person name="Farbos A."/>
            <person name="O'Neill P."/>
            <person name="Moore K."/>
            <person name="Grant M."/>
            <person name="Studholme D.J."/>
        </authorList>
    </citation>
    <scope>NUCLEOTIDE SEQUENCE [LARGE SCALE GENOMIC DNA]</scope>
    <source>
        <tissue evidence="1">Leaf</tissue>
    </source>
</reference>
<organism evidence="1">
    <name type="scientific">Ensete ventricosum</name>
    <name type="common">Abyssinian banana</name>
    <name type="synonym">Musa ensete</name>
    <dbReference type="NCBI Taxonomy" id="4639"/>
    <lineage>
        <taxon>Eukaryota</taxon>
        <taxon>Viridiplantae</taxon>
        <taxon>Streptophyta</taxon>
        <taxon>Embryophyta</taxon>
        <taxon>Tracheophyta</taxon>
        <taxon>Spermatophyta</taxon>
        <taxon>Magnoliopsida</taxon>
        <taxon>Liliopsida</taxon>
        <taxon>Zingiberales</taxon>
        <taxon>Musaceae</taxon>
        <taxon>Ensete</taxon>
    </lineage>
</organism>
<name>A0A445MLD9_ENSVE</name>
<gene>
    <name evidence="1" type="ORF">BHM03_00049061</name>
</gene>
<evidence type="ECO:0000313" key="1">
    <source>
        <dbReference type="EMBL" id="RZR75082.1"/>
    </source>
</evidence>
<accession>A0A445MLD9</accession>
<dbReference type="Proteomes" id="UP000290560">
    <property type="component" value="Unassembled WGS sequence"/>
</dbReference>